<accession>A0A3R5WYH2</accession>
<dbReference type="AlphaFoldDB" id="A0A3R5WYH2"/>
<dbReference type="OrthoDB" id="1274006at2"/>
<sequence>MKRFSVLILALFMLVGQAQQISDYEYIYVPKKFSGFEQNQYQLNTFLNWKLKKLGYKTIWKYPLEWPMELKQNPCKVLISDAENVASIFTNKIKILFTDCKKNIVAEYKGSSNIKEFSEGLRDAMDKALAGMPAFVPNSAQNYSNVAEETVIVTKKVEKSPYNDLLPTEKQATGKSGTKQVRVKCEECILFTDGKAELSQVGIGGGSFILLKKGESEAFAIFHPSAKTGVYRVQLQNGEHTLGYLTEDKITIEIPVNGSFENKVFWQKK</sequence>
<name>A0A3R5WYH2_ORNRH</name>
<dbReference type="Proteomes" id="UP000287701">
    <property type="component" value="Chromosome"/>
</dbReference>
<evidence type="ECO:0000313" key="2">
    <source>
        <dbReference type="EMBL" id="QAR29979.1"/>
    </source>
</evidence>
<dbReference type="EMBL" id="CP035107">
    <property type="protein sequence ID" value="QAR29979.1"/>
    <property type="molecule type" value="Genomic_DNA"/>
</dbReference>
<gene>
    <name evidence="2" type="ORF">EQP59_00675</name>
</gene>
<protein>
    <submittedName>
        <fullName evidence="2">Uncharacterized protein</fullName>
    </submittedName>
</protein>
<evidence type="ECO:0000313" key="3">
    <source>
        <dbReference type="Proteomes" id="UP000287701"/>
    </source>
</evidence>
<feature type="chain" id="PRO_5018638027" evidence="1">
    <location>
        <begin position="19"/>
        <end position="269"/>
    </location>
</feature>
<proteinExistence type="predicted"/>
<reference evidence="2 3" key="1">
    <citation type="submission" date="2019-01" db="EMBL/GenBank/DDBJ databases">
        <title>Whole Genome of Ornithobacterium rhinotracheale FARPER-174b.</title>
        <authorList>
            <person name="Tataje-Lavanda L.A."/>
            <person name="Montalvan A."/>
            <person name="Montesinos R."/>
            <person name="Zimic M."/>
            <person name="Fernandez-Sanchez M."/>
            <person name="Fernandez-Diaz M."/>
        </authorList>
    </citation>
    <scope>NUCLEOTIDE SEQUENCE [LARGE SCALE GENOMIC DNA]</scope>
    <source>
        <strain evidence="2 3">FARPER-174b</strain>
    </source>
</reference>
<dbReference type="RefSeq" id="WP_128500492.1">
    <property type="nucleotide sequence ID" value="NZ_CP035107.1"/>
</dbReference>
<keyword evidence="1" id="KW-0732">Signal</keyword>
<evidence type="ECO:0000256" key="1">
    <source>
        <dbReference type="SAM" id="SignalP"/>
    </source>
</evidence>
<organism evidence="2 3">
    <name type="scientific">Ornithobacterium rhinotracheale</name>
    <dbReference type="NCBI Taxonomy" id="28251"/>
    <lineage>
        <taxon>Bacteria</taxon>
        <taxon>Pseudomonadati</taxon>
        <taxon>Bacteroidota</taxon>
        <taxon>Flavobacteriia</taxon>
        <taxon>Flavobacteriales</taxon>
        <taxon>Weeksellaceae</taxon>
        <taxon>Ornithobacterium</taxon>
    </lineage>
</organism>
<feature type="signal peptide" evidence="1">
    <location>
        <begin position="1"/>
        <end position="18"/>
    </location>
</feature>